<dbReference type="RefSeq" id="WP_217667941.1">
    <property type="nucleotide sequence ID" value="NZ_JAHRID010000002.1"/>
</dbReference>
<feature type="chain" id="PRO_5047488032" description="Bacterial OB-fold domain-containing protein" evidence="1">
    <location>
        <begin position="30"/>
        <end position="216"/>
    </location>
</feature>
<sequence length="216" mass="23321">MNILPNKISTVKTACALTIAAVFAMPVHADNIKDKTDGSWVALNGQVVAHTPSQFTLDYGEGTILVETDDWDSLGDGWGINEGDKVTVYGAVDDGFYQSKRIEAGSVYIKDSNTMISAPSSADEEPMPVTYTYFSVPADYDLQVAGTVTSVSDRNFTIDTGKRKLTIDTLDMGYNPLDNIGVQQIEKGDFVSVSGDLNTSMFDDALITAESIVSYN</sequence>
<feature type="signal peptide" evidence="1">
    <location>
        <begin position="1"/>
        <end position="29"/>
    </location>
</feature>
<evidence type="ECO:0000256" key="1">
    <source>
        <dbReference type="SAM" id="SignalP"/>
    </source>
</evidence>
<reference evidence="2 3" key="1">
    <citation type="submission" date="2021-06" db="EMBL/GenBank/DDBJ databases">
        <title>Rheinheimera indica sp. nov., isolated from deep-sea sediment.</title>
        <authorList>
            <person name="Wang Z."/>
            <person name="Zhang X.-Y."/>
        </authorList>
    </citation>
    <scope>NUCLEOTIDE SEQUENCE [LARGE SCALE GENOMIC DNA]</scope>
    <source>
        <strain evidence="2 3">SM2107</strain>
    </source>
</reference>
<dbReference type="EMBL" id="JAHRID010000002">
    <property type="protein sequence ID" value="MBV2128501.1"/>
    <property type="molecule type" value="Genomic_DNA"/>
</dbReference>
<dbReference type="Proteomes" id="UP000704611">
    <property type="component" value="Unassembled WGS sequence"/>
</dbReference>
<keyword evidence="1" id="KW-0732">Signal</keyword>
<name>A0ABS6MJM9_9GAMM</name>
<evidence type="ECO:0000313" key="2">
    <source>
        <dbReference type="EMBL" id="MBV2128501.1"/>
    </source>
</evidence>
<keyword evidence="3" id="KW-1185">Reference proteome</keyword>
<comment type="caution">
    <text evidence="2">The sequence shown here is derived from an EMBL/GenBank/DDBJ whole genome shotgun (WGS) entry which is preliminary data.</text>
</comment>
<proteinExistence type="predicted"/>
<protein>
    <recommendedName>
        <fullName evidence="4">Bacterial OB-fold domain-containing protein</fullName>
    </recommendedName>
</protein>
<organism evidence="2 3">
    <name type="scientific">Arsukibacterium indicum</name>
    <dbReference type="NCBI Taxonomy" id="2848612"/>
    <lineage>
        <taxon>Bacteria</taxon>
        <taxon>Pseudomonadati</taxon>
        <taxon>Pseudomonadota</taxon>
        <taxon>Gammaproteobacteria</taxon>
        <taxon>Chromatiales</taxon>
        <taxon>Chromatiaceae</taxon>
        <taxon>Arsukibacterium</taxon>
    </lineage>
</organism>
<gene>
    <name evidence="2" type="ORF">KQY15_05275</name>
</gene>
<evidence type="ECO:0000313" key="3">
    <source>
        <dbReference type="Proteomes" id="UP000704611"/>
    </source>
</evidence>
<accession>A0ABS6MJM9</accession>
<evidence type="ECO:0008006" key="4">
    <source>
        <dbReference type="Google" id="ProtNLM"/>
    </source>
</evidence>